<protein>
    <submittedName>
        <fullName evidence="4">2',3'-cyclic-nucleotide 2'-phosphodiesterase/5'-or 3'-nucleotidase, 5'-nucleotidase family</fullName>
    </submittedName>
</protein>
<dbReference type="PANTHER" id="PTHR11575:SF24">
    <property type="entry name" value="5'-NUCLEOTIDASE"/>
    <property type="match status" value="1"/>
</dbReference>
<dbReference type="InterPro" id="IPR008334">
    <property type="entry name" value="5'-Nucleotdase_C"/>
</dbReference>
<dbReference type="Gene3D" id="3.90.780.10">
    <property type="entry name" value="5'-Nucleotidase, C-terminal domain"/>
    <property type="match status" value="1"/>
</dbReference>
<feature type="domain" description="LysM" evidence="3">
    <location>
        <begin position="499"/>
        <end position="543"/>
    </location>
</feature>
<dbReference type="PROSITE" id="PS00785">
    <property type="entry name" value="5_NUCLEOTIDASE_1"/>
    <property type="match status" value="1"/>
</dbReference>
<dbReference type="InterPro" id="IPR029052">
    <property type="entry name" value="Metallo-depent_PP-like"/>
</dbReference>
<evidence type="ECO:0000313" key="4">
    <source>
        <dbReference type="EMBL" id="SHI77537.1"/>
    </source>
</evidence>
<dbReference type="PROSITE" id="PS51782">
    <property type="entry name" value="LYSM"/>
    <property type="match status" value="1"/>
</dbReference>
<comment type="similarity">
    <text evidence="2">Belongs to the 5'-nucleotidase family.</text>
</comment>
<evidence type="ECO:0000313" key="5">
    <source>
        <dbReference type="Proteomes" id="UP000324781"/>
    </source>
</evidence>
<dbReference type="Proteomes" id="UP000324781">
    <property type="component" value="Unassembled WGS sequence"/>
</dbReference>
<keyword evidence="5" id="KW-1185">Reference proteome</keyword>
<dbReference type="Pfam" id="PF02872">
    <property type="entry name" value="5_nucleotid_C"/>
    <property type="match status" value="1"/>
</dbReference>
<proteinExistence type="inferred from homology"/>
<sequence>MKKLRTLSFILVFALLFSFAAFADNGTSSATGSKSIVIIHTNDVHSRVDENPGLGYAKLAALASKLASETGVDPILVDAGDAFHGQTIATLARGESIVKIMNAVGYDVMVPGNHDFNYGYERLLELASMAEFGVISANVKKSDGSRLFEPYTIIERDGVKIAFFGLCTPETAYKTNPKNVIGLTFADPVAEAKAMVEQLDDMADVIVCVSHLGLDESSIETSKLVAEKVSGIDLIIDGHSHSELKEPLKIGNTLIVQTGDYIQNAGVVRISLDQNNKIHSVSGSLYPVEQAAELTPDEGILSVIDAFKAAQQPILAEVIATSEIDLDGEREHVRTSPTNLADLITASMLAETGADAAITNGGGIRASIKAGKITRGDIITVLPFGNYIVTKKMKGSDIVAALEHGLSAYPAQNGGFPQVGNIEYLFDPSKPAGQRVTYVWVKGEKLDPNREYIVATNDFMAAGGDGYPFADLPLANEFGSLDEALIAFIQKNPGVLKYDKYVIQPGDAIWKIARKTGTNWEVLVRINNLENPDLIYAGDTLLVPAW</sequence>
<evidence type="ECO:0000256" key="1">
    <source>
        <dbReference type="ARBA" id="ARBA00022729"/>
    </source>
</evidence>
<dbReference type="PRINTS" id="PR01607">
    <property type="entry name" value="APYRASEFAMLY"/>
</dbReference>
<reference evidence="4 5" key="1">
    <citation type="submission" date="2016-11" db="EMBL/GenBank/DDBJ databases">
        <authorList>
            <person name="Varghese N."/>
            <person name="Submissions S."/>
        </authorList>
    </citation>
    <scope>NUCLEOTIDE SEQUENCE [LARGE SCALE GENOMIC DNA]</scope>
    <source>
        <strain evidence="4 5">DSM 19027</strain>
    </source>
</reference>
<dbReference type="SUPFAM" id="SSF56300">
    <property type="entry name" value="Metallo-dependent phosphatases"/>
    <property type="match status" value="1"/>
</dbReference>
<dbReference type="InterPro" id="IPR004843">
    <property type="entry name" value="Calcineurin-like_PHP"/>
</dbReference>
<dbReference type="GO" id="GO:0016788">
    <property type="term" value="F:hydrolase activity, acting on ester bonds"/>
    <property type="evidence" value="ECO:0007669"/>
    <property type="project" value="InterPro"/>
</dbReference>
<dbReference type="CDD" id="cd00118">
    <property type="entry name" value="LysM"/>
    <property type="match status" value="1"/>
</dbReference>
<keyword evidence="2" id="KW-0378">Hydrolase</keyword>
<dbReference type="Gene3D" id="3.60.21.10">
    <property type="match status" value="1"/>
</dbReference>
<dbReference type="GO" id="GO:0000166">
    <property type="term" value="F:nucleotide binding"/>
    <property type="evidence" value="ECO:0007669"/>
    <property type="project" value="UniProtKB-KW"/>
</dbReference>
<keyword evidence="1 2" id="KW-0732">Signal</keyword>
<name>A0A1M6DW98_9FIRM</name>
<dbReference type="InterPro" id="IPR018392">
    <property type="entry name" value="LysM"/>
</dbReference>
<dbReference type="SUPFAM" id="SSF54106">
    <property type="entry name" value="LysM domain"/>
    <property type="match status" value="1"/>
</dbReference>
<keyword evidence="2" id="KW-0547">Nucleotide-binding</keyword>
<dbReference type="Pfam" id="PF01476">
    <property type="entry name" value="LysM"/>
    <property type="match status" value="1"/>
</dbReference>
<dbReference type="CDD" id="cd00845">
    <property type="entry name" value="MPP_UshA_N_like"/>
    <property type="match status" value="1"/>
</dbReference>
<dbReference type="SMART" id="SM00257">
    <property type="entry name" value="LysM"/>
    <property type="match status" value="1"/>
</dbReference>
<dbReference type="InterPro" id="IPR006146">
    <property type="entry name" value="5'-Nucleotdase_CS"/>
</dbReference>
<dbReference type="SUPFAM" id="SSF55816">
    <property type="entry name" value="5'-nucleotidase (syn. UDP-sugar hydrolase), C-terminal domain"/>
    <property type="match status" value="1"/>
</dbReference>
<accession>A0A1M6DW98</accession>
<dbReference type="GO" id="GO:0009166">
    <property type="term" value="P:nucleotide catabolic process"/>
    <property type="evidence" value="ECO:0007669"/>
    <property type="project" value="InterPro"/>
</dbReference>
<dbReference type="InterPro" id="IPR036779">
    <property type="entry name" value="LysM_dom_sf"/>
</dbReference>
<dbReference type="RefSeq" id="WP_149678129.1">
    <property type="nucleotide sequence ID" value="NZ_DAONMB010000003.1"/>
</dbReference>
<feature type="chain" id="PRO_5039755640" evidence="2">
    <location>
        <begin position="24"/>
        <end position="546"/>
    </location>
</feature>
<dbReference type="OrthoDB" id="9800780at2"/>
<dbReference type="AlphaFoldDB" id="A0A1M6DW98"/>
<dbReference type="GO" id="GO:0046872">
    <property type="term" value="F:metal ion binding"/>
    <property type="evidence" value="ECO:0007669"/>
    <property type="project" value="InterPro"/>
</dbReference>
<dbReference type="InterPro" id="IPR006179">
    <property type="entry name" value="5_nucleotidase/apyrase"/>
</dbReference>
<dbReference type="Gene3D" id="3.10.350.10">
    <property type="entry name" value="LysM domain"/>
    <property type="match status" value="1"/>
</dbReference>
<dbReference type="EMBL" id="FQZP01000009">
    <property type="protein sequence ID" value="SHI77537.1"/>
    <property type="molecule type" value="Genomic_DNA"/>
</dbReference>
<gene>
    <name evidence="4" type="ORF">SAMN05444373_100919</name>
</gene>
<dbReference type="InterPro" id="IPR036907">
    <property type="entry name" value="5'-Nucleotdase_C_sf"/>
</dbReference>
<dbReference type="Pfam" id="PF00149">
    <property type="entry name" value="Metallophos"/>
    <property type="match status" value="1"/>
</dbReference>
<dbReference type="PANTHER" id="PTHR11575">
    <property type="entry name" value="5'-NUCLEOTIDASE-RELATED"/>
    <property type="match status" value="1"/>
</dbReference>
<evidence type="ECO:0000256" key="2">
    <source>
        <dbReference type="RuleBase" id="RU362119"/>
    </source>
</evidence>
<feature type="signal peptide" evidence="2">
    <location>
        <begin position="1"/>
        <end position="23"/>
    </location>
</feature>
<evidence type="ECO:0000259" key="3">
    <source>
        <dbReference type="PROSITE" id="PS51782"/>
    </source>
</evidence>
<organism evidence="4 5">
    <name type="scientific">Thermoclostridium caenicola</name>
    <dbReference type="NCBI Taxonomy" id="659425"/>
    <lineage>
        <taxon>Bacteria</taxon>
        <taxon>Bacillati</taxon>
        <taxon>Bacillota</taxon>
        <taxon>Clostridia</taxon>
        <taxon>Eubacteriales</taxon>
        <taxon>Oscillospiraceae</taxon>
        <taxon>Thermoclostridium</taxon>
    </lineage>
</organism>